<organism evidence="1 2">
    <name type="scientific">Vibrio mangrovi</name>
    <dbReference type="NCBI Taxonomy" id="474394"/>
    <lineage>
        <taxon>Bacteria</taxon>
        <taxon>Pseudomonadati</taxon>
        <taxon>Pseudomonadota</taxon>
        <taxon>Gammaproteobacteria</taxon>
        <taxon>Vibrionales</taxon>
        <taxon>Vibrionaceae</taxon>
        <taxon>Vibrio</taxon>
    </lineage>
</organism>
<accession>A0ABU4I9J7</accession>
<sequence>MNCNMAASGIEVAMHYTDDTVLSNRVFHIREVPATMVFRKFMPRLHHPDNREQNYAVIKK</sequence>
<dbReference type="RefSeq" id="WP_143693192.1">
    <property type="nucleotide sequence ID" value="NZ_AP024884.1"/>
</dbReference>
<keyword evidence="2" id="KW-1185">Reference proteome</keyword>
<comment type="caution">
    <text evidence="1">The sequence shown here is derived from an EMBL/GenBank/DDBJ whole genome shotgun (WGS) entry which is preliminary data.</text>
</comment>
<evidence type="ECO:0000313" key="2">
    <source>
        <dbReference type="Proteomes" id="UP001283366"/>
    </source>
</evidence>
<name>A0ABU4I9J7_9VIBR</name>
<protein>
    <submittedName>
        <fullName evidence="1">Uncharacterized protein</fullName>
    </submittedName>
</protein>
<reference evidence="1 2" key="1">
    <citation type="submission" date="2023-11" db="EMBL/GenBank/DDBJ databases">
        <title>Plant-associative lifestyle of Vibrio porteresiae and its evolutionary dynamics.</title>
        <authorList>
            <person name="Rameshkumar N."/>
            <person name="Kirti K."/>
        </authorList>
    </citation>
    <scope>NUCLEOTIDE SEQUENCE [LARGE SCALE GENOMIC DNA]</scope>
    <source>
        <strain evidence="1 2">MSSRF38</strain>
    </source>
</reference>
<dbReference type="EMBL" id="JAWRCO010000002">
    <property type="protein sequence ID" value="MDW6004641.1"/>
    <property type="molecule type" value="Genomic_DNA"/>
</dbReference>
<dbReference type="Proteomes" id="UP001283366">
    <property type="component" value="Unassembled WGS sequence"/>
</dbReference>
<evidence type="ECO:0000313" key="1">
    <source>
        <dbReference type="EMBL" id="MDW6004641.1"/>
    </source>
</evidence>
<proteinExistence type="predicted"/>
<gene>
    <name evidence="1" type="ORF">SBX37_17435</name>
</gene>